<keyword evidence="3 6" id="KW-0812">Transmembrane</keyword>
<evidence type="ECO:0000256" key="4">
    <source>
        <dbReference type="ARBA" id="ARBA00022989"/>
    </source>
</evidence>
<evidence type="ECO:0000256" key="1">
    <source>
        <dbReference type="ARBA" id="ARBA00004141"/>
    </source>
</evidence>
<dbReference type="InterPro" id="IPR051633">
    <property type="entry name" value="AceTr"/>
</dbReference>
<evidence type="ECO:0000313" key="8">
    <source>
        <dbReference type="Proteomes" id="UP001147747"/>
    </source>
</evidence>
<dbReference type="PANTHER" id="PTHR31123">
    <property type="entry name" value="ACCUMULATION OF DYADS PROTEIN 2-RELATED"/>
    <property type="match status" value="1"/>
</dbReference>
<keyword evidence="5 6" id="KW-0472">Membrane</keyword>
<sequence>MSDISVKKIERRDDATMEMSPRQFNSGKHLANPAPLAMGGFATTLLSVSLAMMNCRGVSNQTIFVGDLCFAACIGLLISAQWEMVRGNTFSYTVLSAYAMFYGGYGATLIPAFGIIDAYGGFTPEYYNALGFFVLLWGVFNLFFLIASIRLNVVYIIIFLSLELCLIFDAASQFKRADGMIELSENLSTVGGAFAFVASIFGYYTVLHYLCQESLPFTVVMGDTSRFFDRRARGPSTSVKESDDLV</sequence>
<evidence type="ECO:0000256" key="6">
    <source>
        <dbReference type="SAM" id="Phobius"/>
    </source>
</evidence>
<dbReference type="PANTHER" id="PTHR31123:SF7">
    <property type="entry name" value="MARVEL DOMAIN-CONTAINING PROTEIN"/>
    <property type="match status" value="1"/>
</dbReference>
<gene>
    <name evidence="7" type="ORF">N7509_009565</name>
</gene>
<feature type="transmembrane region" description="Helical" evidence="6">
    <location>
        <begin position="183"/>
        <end position="204"/>
    </location>
</feature>
<accession>A0A9W9VPT4</accession>
<feature type="transmembrane region" description="Helical" evidence="6">
    <location>
        <begin position="34"/>
        <end position="52"/>
    </location>
</feature>
<comment type="subcellular location">
    <subcellularLocation>
        <location evidence="1">Membrane</location>
        <topology evidence="1">Multi-pass membrane protein</topology>
    </subcellularLocation>
</comment>
<protein>
    <submittedName>
        <fullName evidence="7">GPR1/FUN34/yaaH</fullName>
    </submittedName>
</protein>
<evidence type="ECO:0000256" key="3">
    <source>
        <dbReference type="ARBA" id="ARBA00022692"/>
    </source>
</evidence>
<reference evidence="7" key="2">
    <citation type="journal article" date="2023" name="IMA Fungus">
        <title>Comparative genomic study of the Penicillium genus elucidates a diverse pangenome and 15 lateral gene transfer events.</title>
        <authorList>
            <person name="Petersen C."/>
            <person name="Sorensen T."/>
            <person name="Nielsen M.R."/>
            <person name="Sondergaard T.E."/>
            <person name="Sorensen J.L."/>
            <person name="Fitzpatrick D.A."/>
            <person name="Frisvad J.C."/>
            <person name="Nielsen K.L."/>
        </authorList>
    </citation>
    <scope>NUCLEOTIDE SEQUENCE</scope>
    <source>
        <strain evidence="7">IBT 29677</strain>
    </source>
</reference>
<evidence type="ECO:0000256" key="5">
    <source>
        <dbReference type="ARBA" id="ARBA00023136"/>
    </source>
</evidence>
<reference evidence="7" key="1">
    <citation type="submission" date="2022-12" db="EMBL/GenBank/DDBJ databases">
        <authorList>
            <person name="Petersen C."/>
        </authorList>
    </citation>
    <scope>NUCLEOTIDE SEQUENCE</scope>
    <source>
        <strain evidence="7">IBT 29677</strain>
    </source>
</reference>
<feature type="transmembrane region" description="Helical" evidence="6">
    <location>
        <begin position="153"/>
        <end position="171"/>
    </location>
</feature>
<keyword evidence="8" id="KW-1185">Reference proteome</keyword>
<evidence type="ECO:0000313" key="7">
    <source>
        <dbReference type="EMBL" id="KAJ5387024.1"/>
    </source>
</evidence>
<dbReference type="OrthoDB" id="3648309at2759"/>
<dbReference type="GeneID" id="81373182"/>
<feature type="transmembrane region" description="Helical" evidence="6">
    <location>
        <begin position="94"/>
        <end position="114"/>
    </location>
</feature>
<feature type="transmembrane region" description="Helical" evidence="6">
    <location>
        <begin position="64"/>
        <end position="82"/>
    </location>
</feature>
<dbReference type="Pfam" id="PF01184">
    <property type="entry name" value="Gpr1_Fun34_YaaH"/>
    <property type="match status" value="1"/>
</dbReference>
<comment type="caution">
    <text evidence="7">The sequence shown here is derived from an EMBL/GenBank/DDBJ whole genome shotgun (WGS) entry which is preliminary data.</text>
</comment>
<dbReference type="RefSeq" id="XP_056484822.1">
    <property type="nucleotide sequence ID" value="XM_056634202.1"/>
</dbReference>
<dbReference type="EMBL" id="JAPZBU010000009">
    <property type="protein sequence ID" value="KAJ5387024.1"/>
    <property type="molecule type" value="Genomic_DNA"/>
</dbReference>
<keyword evidence="4 6" id="KW-1133">Transmembrane helix</keyword>
<dbReference type="InterPro" id="IPR000791">
    <property type="entry name" value="Gpr1/Fun34/SatP-like"/>
</dbReference>
<dbReference type="Proteomes" id="UP001147747">
    <property type="component" value="Unassembled WGS sequence"/>
</dbReference>
<feature type="transmembrane region" description="Helical" evidence="6">
    <location>
        <begin position="126"/>
        <end position="147"/>
    </location>
</feature>
<proteinExistence type="inferred from homology"/>
<name>A0A9W9VPT4_9EURO</name>
<dbReference type="GO" id="GO:0015123">
    <property type="term" value="F:acetate transmembrane transporter activity"/>
    <property type="evidence" value="ECO:0007669"/>
    <property type="project" value="TreeGrafter"/>
</dbReference>
<dbReference type="AlphaFoldDB" id="A0A9W9VPT4"/>
<organism evidence="7 8">
    <name type="scientific">Penicillium cosmopolitanum</name>
    <dbReference type="NCBI Taxonomy" id="1131564"/>
    <lineage>
        <taxon>Eukaryota</taxon>
        <taxon>Fungi</taxon>
        <taxon>Dikarya</taxon>
        <taxon>Ascomycota</taxon>
        <taxon>Pezizomycotina</taxon>
        <taxon>Eurotiomycetes</taxon>
        <taxon>Eurotiomycetidae</taxon>
        <taxon>Eurotiales</taxon>
        <taxon>Aspergillaceae</taxon>
        <taxon>Penicillium</taxon>
    </lineage>
</organism>
<comment type="similarity">
    <text evidence="2">Belongs to the acetate uptake transporter (AceTr) (TC 2.A.96) family.</text>
</comment>
<dbReference type="GO" id="GO:0005886">
    <property type="term" value="C:plasma membrane"/>
    <property type="evidence" value="ECO:0007669"/>
    <property type="project" value="TreeGrafter"/>
</dbReference>
<evidence type="ECO:0000256" key="2">
    <source>
        <dbReference type="ARBA" id="ARBA00005587"/>
    </source>
</evidence>